<dbReference type="EMBL" id="UINC01073458">
    <property type="protein sequence ID" value="SVC09860.1"/>
    <property type="molecule type" value="Genomic_DNA"/>
</dbReference>
<dbReference type="EC" id="2.7.7.7" evidence="2"/>
<evidence type="ECO:0000313" key="11">
    <source>
        <dbReference type="EMBL" id="SVC09860.1"/>
    </source>
</evidence>
<sequence length="313" mass="35332">MSYQILSLRLRPQIFDNAVGQIHVTRTLQNAIDLNRVAHGYIFSGPRGVGKTTTARILAKALNCEQQQDNNPCGNCISCIEITKGNNLDVQELDGASNRGIDEIRELREAVKYPPNKGKYRIYIIDEVHMLTREAFNALLKTLEEPPSHVIFIMATTVAQKVPLTILSRTQRFDFKPISINDISNYLTKILKEENIQFDLQGLHLIAQKASGSLRDALSLIDQVIAYAKDILDIETIRDILGIIKEKTFLDIVKNLEQKDNQGVIRQLNTIINEGYSISNFIAGFNGYLRNCMIIKTGEQGEIKLSDESTRWV</sequence>
<dbReference type="InterPro" id="IPR001270">
    <property type="entry name" value="ClpA/B"/>
</dbReference>
<dbReference type="PANTHER" id="PTHR11669:SF0">
    <property type="entry name" value="PROTEIN STICHEL-LIKE 2"/>
    <property type="match status" value="1"/>
</dbReference>
<protein>
    <recommendedName>
        <fullName evidence="2">DNA-directed DNA polymerase</fullName>
        <ecNumber evidence="2">2.7.7.7</ecNumber>
    </recommendedName>
</protein>
<dbReference type="GO" id="GO:0006261">
    <property type="term" value="P:DNA-templated DNA replication"/>
    <property type="evidence" value="ECO:0007669"/>
    <property type="project" value="TreeGrafter"/>
</dbReference>
<dbReference type="Pfam" id="PF22608">
    <property type="entry name" value="DNAX_ATPase_lid"/>
    <property type="match status" value="1"/>
</dbReference>
<dbReference type="NCBIfam" id="TIGR02397">
    <property type="entry name" value="dnaX_nterm"/>
    <property type="match status" value="1"/>
</dbReference>
<keyword evidence="3" id="KW-0235">DNA replication</keyword>
<evidence type="ECO:0000256" key="4">
    <source>
        <dbReference type="ARBA" id="ARBA00022723"/>
    </source>
</evidence>
<evidence type="ECO:0000256" key="3">
    <source>
        <dbReference type="ARBA" id="ARBA00022705"/>
    </source>
</evidence>
<accession>A0A382JCJ1</accession>
<dbReference type="GO" id="GO:0003887">
    <property type="term" value="F:DNA-directed DNA polymerase activity"/>
    <property type="evidence" value="ECO:0007669"/>
    <property type="project" value="UniProtKB-KW"/>
</dbReference>
<comment type="catalytic activity">
    <reaction evidence="9">
        <text>DNA(n) + a 2'-deoxyribonucleoside 5'-triphosphate = DNA(n+1) + diphosphate</text>
        <dbReference type="Rhea" id="RHEA:22508"/>
        <dbReference type="Rhea" id="RHEA-COMP:17339"/>
        <dbReference type="Rhea" id="RHEA-COMP:17340"/>
        <dbReference type="ChEBI" id="CHEBI:33019"/>
        <dbReference type="ChEBI" id="CHEBI:61560"/>
        <dbReference type="ChEBI" id="CHEBI:173112"/>
        <dbReference type="EC" id="2.7.7.7"/>
    </reaction>
</comment>
<dbReference type="PRINTS" id="PR00300">
    <property type="entry name" value="CLPPROTEASEA"/>
</dbReference>
<keyword evidence="4" id="KW-0479">Metal-binding</keyword>
<name>A0A382JCJ1_9ZZZZ</name>
<dbReference type="SMART" id="SM00382">
    <property type="entry name" value="AAA"/>
    <property type="match status" value="1"/>
</dbReference>
<evidence type="ECO:0000256" key="2">
    <source>
        <dbReference type="ARBA" id="ARBA00012417"/>
    </source>
</evidence>
<dbReference type="CDD" id="cd18137">
    <property type="entry name" value="HLD_clamp_pol_III_gamma_tau"/>
    <property type="match status" value="1"/>
</dbReference>
<keyword evidence="6" id="KW-0862">Zinc</keyword>
<dbReference type="GO" id="GO:0005524">
    <property type="term" value="F:ATP binding"/>
    <property type="evidence" value="ECO:0007669"/>
    <property type="project" value="UniProtKB-KW"/>
</dbReference>
<dbReference type="CDD" id="cd00009">
    <property type="entry name" value="AAA"/>
    <property type="match status" value="1"/>
</dbReference>
<dbReference type="GO" id="GO:0046872">
    <property type="term" value="F:metal ion binding"/>
    <property type="evidence" value="ECO:0007669"/>
    <property type="project" value="UniProtKB-KW"/>
</dbReference>
<evidence type="ECO:0000256" key="1">
    <source>
        <dbReference type="ARBA" id="ARBA00006360"/>
    </source>
</evidence>
<dbReference type="FunFam" id="3.40.50.300:FF:000014">
    <property type="entry name" value="DNA polymerase III subunit gamma/tau"/>
    <property type="match status" value="1"/>
</dbReference>
<dbReference type="Pfam" id="PF12169">
    <property type="entry name" value="DNA_pol3_gamma3"/>
    <property type="match status" value="1"/>
</dbReference>
<gene>
    <name evidence="11" type="ORF">METZ01_LOCUS262714</name>
</gene>
<dbReference type="InterPro" id="IPR003593">
    <property type="entry name" value="AAA+_ATPase"/>
</dbReference>
<dbReference type="AlphaFoldDB" id="A0A382JCJ1"/>
<dbReference type="Pfam" id="PF13177">
    <property type="entry name" value="DNA_pol3_delta2"/>
    <property type="match status" value="1"/>
</dbReference>
<feature type="domain" description="AAA+ ATPase" evidence="10">
    <location>
        <begin position="37"/>
        <end position="179"/>
    </location>
</feature>
<keyword evidence="8" id="KW-0239">DNA-directed DNA polymerase</keyword>
<evidence type="ECO:0000256" key="5">
    <source>
        <dbReference type="ARBA" id="ARBA00022741"/>
    </source>
</evidence>
<dbReference type="InterPro" id="IPR012763">
    <property type="entry name" value="DNA_pol_III_sug/sutau_N"/>
</dbReference>
<dbReference type="NCBIfam" id="NF004046">
    <property type="entry name" value="PRK05563.1"/>
    <property type="match status" value="1"/>
</dbReference>
<evidence type="ECO:0000256" key="6">
    <source>
        <dbReference type="ARBA" id="ARBA00022833"/>
    </source>
</evidence>
<evidence type="ECO:0000256" key="7">
    <source>
        <dbReference type="ARBA" id="ARBA00022840"/>
    </source>
</evidence>
<organism evidence="11">
    <name type="scientific">marine metagenome</name>
    <dbReference type="NCBI Taxonomy" id="408172"/>
    <lineage>
        <taxon>unclassified sequences</taxon>
        <taxon>metagenomes</taxon>
        <taxon>ecological metagenomes</taxon>
    </lineage>
</organism>
<dbReference type="InterPro" id="IPR045085">
    <property type="entry name" value="HLD_clamp_pol_III_gamma_tau"/>
</dbReference>
<evidence type="ECO:0000256" key="9">
    <source>
        <dbReference type="ARBA" id="ARBA00049244"/>
    </source>
</evidence>
<dbReference type="PANTHER" id="PTHR11669">
    <property type="entry name" value="REPLICATION FACTOR C / DNA POLYMERASE III GAMMA-TAU SUBUNIT"/>
    <property type="match status" value="1"/>
</dbReference>
<dbReference type="FunFam" id="1.10.8.60:FF:000013">
    <property type="entry name" value="DNA polymerase III subunit gamma/tau"/>
    <property type="match status" value="1"/>
</dbReference>
<dbReference type="Gene3D" id="3.40.50.300">
    <property type="entry name" value="P-loop containing nucleotide triphosphate hydrolases"/>
    <property type="match status" value="1"/>
</dbReference>
<evidence type="ECO:0000256" key="8">
    <source>
        <dbReference type="ARBA" id="ARBA00022932"/>
    </source>
</evidence>
<keyword evidence="7" id="KW-0067">ATP-binding</keyword>
<keyword evidence="8" id="KW-0548">Nucleotidyltransferase</keyword>
<dbReference type="Gene3D" id="1.10.8.60">
    <property type="match status" value="1"/>
</dbReference>
<proteinExistence type="inferred from homology"/>
<evidence type="ECO:0000259" key="10">
    <source>
        <dbReference type="SMART" id="SM00382"/>
    </source>
</evidence>
<feature type="non-terminal residue" evidence="11">
    <location>
        <position position="313"/>
    </location>
</feature>
<reference evidence="11" key="1">
    <citation type="submission" date="2018-05" db="EMBL/GenBank/DDBJ databases">
        <authorList>
            <person name="Lanie J.A."/>
            <person name="Ng W.-L."/>
            <person name="Kazmierczak K.M."/>
            <person name="Andrzejewski T.M."/>
            <person name="Davidsen T.M."/>
            <person name="Wayne K.J."/>
            <person name="Tettelin H."/>
            <person name="Glass J.I."/>
            <person name="Rusch D."/>
            <person name="Podicherti R."/>
            <person name="Tsui H.-C.T."/>
            <person name="Winkler M.E."/>
        </authorList>
    </citation>
    <scope>NUCLEOTIDE SEQUENCE</scope>
</reference>
<dbReference type="SUPFAM" id="SSF52540">
    <property type="entry name" value="P-loop containing nucleoside triphosphate hydrolases"/>
    <property type="match status" value="1"/>
</dbReference>
<dbReference type="GO" id="GO:0009360">
    <property type="term" value="C:DNA polymerase III complex"/>
    <property type="evidence" value="ECO:0007669"/>
    <property type="project" value="InterPro"/>
</dbReference>
<keyword evidence="8" id="KW-0808">Transferase</keyword>
<dbReference type="InterPro" id="IPR027417">
    <property type="entry name" value="P-loop_NTPase"/>
</dbReference>
<dbReference type="InterPro" id="IPR050238">
    <property type="entry name" value="DNA_Rep/Repair_Clamp_Loader"/>
</dbReference>
<keyword evidence="5" id="KW-0547">Nucleotide-binding</keyword>
<dbReference type="InterPro" id="IPR022754">
    <property type="entry name" value="DNA_pol_III_gamma-3"/>
</dbReference>
<comment type="similarity">
    <text evidence="1">Belongs to the DnaX/STICHEL family.</text>
</comment>